<evidence type="ECO:0000256" key="15">
    <source>
        <dbReference type="ARBA" id="ARBA00023136"/>
    </source>
</evidence>
<dbReference type="InterPro" id="IPR003917">
    <property type="entry name" value="NADH_UbQ_OxRdtase_chain2"/>
</dbReference>
<dbReference type="Pfam" id="PF00361">
    <property type="entry name" value="Proton_antipo_M"/>
    <property type="match status" value="1"/>
</dbReference>
<dbReference type="EMBL" id="KJ789171">
    <property type="protein sequence ID" value="AIL54887.1"/>
    <property type="molecule type" value="Genomic_DNA"/>
</dbReference>
<evidence type="ECO:0000313" key="19">
    <source>
        <dbReference type="EMBL" id="AIL54887.1"/>
    </source>
</evidence>
<proteinExistence type="inferred from homology"/>
<evidence type="ECO:0000256" key="5">
    <source>
        <dbReference type="ARBA" id="ARBA00022448"/>
    </source>
</evidence>
<evidence type="ECO:0000256" key="4">
    <source>
        <dbReference type="ARBA" id="ARBA00021008"/>
    </source>
</evidence>
<reference evidence="19" key="1">
    <citation type="journal article" date="2015" name="Mol. Phylogenet. Evol.">
        <title>Mitogenomics reveals phylogeny and repeated motifs in control regions of the deep-sea family Siboglinidae (Annelida).</title>
        <authorList>
            <person name="Li Y."/>
            <person name="Kocot K.M."/>
            <person name="Schander C."/>
            <person name="Santos S.R."/>
            <person name="Thornhill D.J."/>
            <person name="Halanych K.M."/>
        </authorList>
    </citation>
    <scope>NUCLEOTIDE SEQUENCE</scope>
</reference>
<keyword evidence="11 17" id="KW-1133">Transmembrane helix</keyword>
<keyword evidence="13 17" id="KW-0830">Ubiquinone</keyword>
<accession>A0A0E3DR25</accession>
<evidence type="ECO:0000256" key="3">
    <source>
        <dbReference type="ARBA" id="ARBA00012944"/>
    </source>
</evidence>
<dbReference type="PANTHER" id="PTHR46552">
    <property type="entry name" value="NADH-UBIQUINONE OXIDOREDUCTASE CHAIN 2"/>
    <property type="match status" value="1"/>
</dbReference>
<dbReference type="PANTHER" id="PTHR46552:SF1">
    <property type="entry name" value="NADH-UBIQUINONE OXIDOREDUCTASE CHAIN 2"/>
    <property type="match status" value="1"/>
</dbReference>
<comment type="catalytic activity">
    <reaction evidence="16 17">
        <text>a ubiquinone + NADH + 5 H(+)(in) = a ubiquinol + NAD(+) + 4 H(+)(out)</text>
        <dbReference type="Rhea" id="RHEA:29091"/>
        <dbReference type="Rhea" id="RHEA-COMP:9565"/>
        <dbReference type="Rhea" id="RHEA-COMP:9566"/>
        <dbReference type="ChEBI" id="CHEBI:15378"/>
        <dbReference type="ChEBI" id="CHEBI:16389"/>
        <dbReference type="ChEBI" id="CHEBI:17976"/>
        <dbReference type="ChEBI" id="CHEBI:57540"/>
        <dbReference type="ChEBI" id="CHEBI:57945"/>
        <dbReference type="EC" id="7.1.1.2"/>
    </reaction>
</comment>
<name>A0A0E3DR25_9ANNE</name>
<keyword evidence="9 17" id="KW-1278">Translocase</keyword>
<dbReference type="GO" id="GO:0008137">
    <property type="term" value="F:NADH dehydrogenase (ubiquinone) activity"/>
    <property type="evidence" value="ECO:0007669"/>
    <property type="project" value="UniProtKB-EC"/>
</dbReference>
<evidence type="ECO:0000256" key="7">
    <source>
        <dbReference type="ARBA" id="ARBA00022692"/>
    </source>
</evidence>
<feature type="transmembrane region" description="Helical" evidence="17">
    <location>
        <begin position="175"/>
        <end position="193"/>
    </location>
</feature>
<evidence type="ECO:0000259" key="18">
    <source>
        <dbReference type="Pfam" id="PF00361"/>
    </source>
</evidence>
<feature type="transmembrane region" description="Helical" evidence="17">
    <location>
        <begin position="275"/>
        <end position="301"/>
    </location>
</feature>
<feature type="transmembrane region" description="Helical" evidence="17">
    <location>
        <begin position="110"/>
        <end position="130"/>
    </location>
</feature>
<keyword evidence="7 17" id="KW-0812">Transmembrane</keyword>
<comment type="similarity">
    <text evidence="2 17">Belongs to the complex I subunit 2 family.</text>
</comment>
<evidence type="ECO:0000256" key="9">
    <source>
        <dbReference type="ARBA" id="ARBA00022967"/>
    </source>
</evidence>
<keyword evidence="10 17" id="KW-0249">Electron transport</keyword>
<evidence type="ECO:0000256" key="11">
    <source>
        <dbReference type="ARBA" id="ARBA00022989"/>
    </source>
</evidence>
<keyword evidence="14 17" id="KW-0496">Mitochondrion</keyword>
<dbReference type="InterPro" id="IPR001750">
    <property type="entry name" value="ND/Mrp_TM"/>
</dbReference>
<evidence type="ECO:0000256" key="14">
    <source>
        <dbReference type="ARBA" id="ARBA00023128"/>
    </source>
</evidence>
<keyword evidence="5" id="KW-0813">Transport</keyword>
<protein>
    <recommendedName>
        <fullName evidence="4 17">NADH-ubiquinone oxidoreductase chain 2</fullName>
        <ecNumber evidence="3 17">7.1.1.2</ecNumber>
    </recommendedName>
</protein>
<dbReference type="GO" id="GO:0005743">
    <property type="term" value="C:mitochondrial inner membrane"/>
    <property type="evidence" value="ECO:0007669"/>
    <property type="project" value="UniProtKB-SubCell"/>
</dbReference>
<dbReference type="AlphaFoldDB" id="A0A0E3DR25"/>
<evidence type="ECO:0000256" key="16">
    <source>
        <dbReference type="ARBA" id="ARBA00049551"/>
    </source>
</evidence>
<keyword evidence="15 17" id="KW-0472">Membrane</keyword>
<comment type="subcellular location">
    <subcellularLocation>
        <location evidence="1 17">Mitochondrion inner membrane</location>
        <topology evidence="1 17">Multi-pass membrane protein</topology>
    </subcellularLocation>
</comment>
<gene>
    <name evidence="19" type="primary">nad2</name>
</gene>
<dbReference type="EC" id="7.1.1.2" evidence="3 17"/>
<evidence type="ECO:0000256" key="12">
    <source>
        <dbReference type="ARBA" id="ARBA00023027"/>
    </source>
</evidence>
<evidence type="ECO:0000256" key="2">
    <source>
        <dbReference type="ARBA" id="ARBA00007012"/>
    </source>
</evidence>
<feature type="transmembrane region" description="Helical" evidence="17">
    <location>
        <begin position="199"/>
        <end position="221"/>
    </location>
</feature>
<evidence type="ECO:0000256" key="17">
    <source>
        <dbReference type="RuleBase" id="RU003403"/>
    </source>
</evidence>
<sequence>MLKSLPSHPLFYFTLFSGSLIAFSSSHWLFLWSGLELNLFSIIPLMINSSNSISLEASIKYFLIQLFSSIMLITSMMSLFMSSFAMSNMMMLFLFFMSMMTKLGMAPCHFWFPPVMAALSWPMCFILMTWQKLIPLFILMFTFSFFSLKIMFFVVILSSLIGGLGGLNQTQLRPLLAYSSITHMSWILSTISISPLISLSYFSCYSLILFPLTSIVYLFNINSNNQLFNIFSSQKNFFLIFTISILSLGGLPPLFGFFPKWMTMFFLLSNNMNLLLLFLILGSLLNLYFYLILIFPLYNFINFKFITLMKKSYTFFFFWVLILLMGIAPQIMMCF</sequence>
<evidence type="ECO:0000256" key="6">
    <source>
        <dbReference type="ARBA" id="ARBA00022660"/>
    </source>
</evidence>
<keyword evidence="6 17" id="KW-0679">Respiratory chain</keyword>
<dbReference type="InterPro" id="IPR050175">
    <property type="entry name" value="Complex_I_Subunit_2"/>
</dbReference>
<evidence type="ECO:0000256" key="1">
    <source>
        <dbReference type="ARBA" id="ARBA00004448"/>
    </source>
</evidence>
<feature type="transmembrane region" description="Helical" evidence="17">
    <location>
        <begin position="237"/>
        <end position="255"/>
    </location>
</feature>
<feature type="transmembrane region" description="Helical" evidence="17">
    <location>
        <begin position="79"/>
        <end position="98"/>
    </location>
</feature>
<dbReference type="GO" id="GO:0006120">
    <property type="term" value="P:mitochondrial electron transport, NADH to ubiquinone"/>
    <property type="evidence" value="ECO:0007669"/>
    <property type="project" value="InterPro"/>
</dbReference>
<dbReference type="PRINTS" id="PR01436">
    <property type="entry name" value="NADHDHGNASE2"/>
</dbReference>
<geneLocation type="mitochondrion" evidence="19"/>
<feature type="transmembrane region" description="Helical" evidence="17">
    <location>
        <begin position="12"/>
        <end position="32"/>
    </location>
</feature>
<evidence type="ECO:0000256" key="13">
    <source>
        <dbReference type="ARBA" id="ARBA00023075"/>
    </source>
</evidence>
<feature type="domain" description="NADH:quinone oxidoreductase/Mrp antiporter transmembrane" evidence="18">
    <location>
        <begin position="25"/>
        <end position="284"/>
    </location>
</feature>
<keyword evidence="12 17" id="KW-0520">NAD</keyword>
<evidence type="ECO:0000256" key="10">
    <source>
        <dbReference type="ARBA" id="ARBA00022982"/>
    </source>
</evidence>
<keyword evidence="8 17" id="KW-0999">Mitochondrion inner membrane</keyword>
<evidence type="ECO:0000256" key="8">
    <source>
        <dbReference type="ARBA" id="ARBA00022792"/>
    </source>
</evidence>
<feature type="transmembrane region" description="Helical" evidence="17">
    <location>
        <begin position="136"/>
        <end position="163"/>
    </location>
</feature>
<feature type="transmembrane region" description="Helical" evidence="17">
    <location>
        <begin position="313"/>
        <end position="332"/>
    </location>
</feature>
<comment type="function">
    <text evidence="17">Core subunit of the mitochondrial membrane respiratory chain NADH dehydrogenase (Complex I) which catalyzes electron transfer from NADH through the respiratory chain, using ubiquinone as an electron acceptor. Essential for the catalytic activity and assembly of complex I.</text>
</comment>
<organism evidence="19">
    <name type="scientific">Spirobrachia sp. YL-2014</name>
    <dbReference type="NCBI Taxonomy" id="1535021"/>
    <lineage>
        <taxon>Eukaryota</taxon>
        <taxon>Metazoa</taxon>
        <taxon>Spiralia</taxon>
        <taxon>Lophotrochozoa</taxon>
        <taxon>Annelida</taxon>
        <taxon>Polychaeta</taxon>
        <taxon>Sedentaria</taxon>
        <taxon>Canalipalpata</taxon>
        <taxon>Sabellida</taxon>
        <taxon>Siboglinidae</taxon>
        <taxon>Spirobrachia</taxon>
    </lineage>
</organism>